<dbReference type="RefSeq" id="WP_011971538.1">
    <property type="nucleotide sequence ID" value="NC_009633.1"/>
</dbReference>
<dbReference type="KEGG" id="amt:Amet_0402"/>
<keyword evidence="4" id="KW-1185">Reference proteome</keyword>
<organism evidence="1 4">
    <name type="scientific">Alkaliphilus metalliredigens (strain QYMF)</name>
    <dbReference type="NCBI Taxonomy" id="293826"/>
    <lineage>
        <taxon>Bacteria</taxon>
        <taxon>Bacillati</taxon>
        <taxon>Bacillota</taxon>
        <taxon>Clostridia</taxon>
        <taxon>Peptostreptococcales</taxon>
        <taxon>Natronincolaceae</taxon>
        <taxon>Alkaliphilus</taxon>
    </lineage>
</organism>
<dbReference type="KEGG" id="amt:Amet_4380"/>
<proteinExistence type="predicted"/>
<evidence type="ECO:0000313" key="1">
    <source>
        <dbReference type="EMBL" id="ABR46630.1"/>
    </source>
</evidence>
<evidence type="ECO:0000313" key="3">
    <source>
        <dbReference type="EMBL" id="ABR50454.1"/>
    </source>
</evidence>
<gene>
    <name evidence="1" type="ordered locus">Amet_0402</name>
    <name evidence="2" type="ordered locus">Amet_1940</name>
    <name evidence="3" type="ordered locus">Amet_4380</name>
</gene>
<dbReference type="EMBL" id="CP000724">
    <property type="protein sequence ID" value="ABR46630.1"/>
    <property type="molecule type" value="Genomic_DNA"/>
</dbReference>
<name>A6TKB2_ALKMQ</name>
<reference evidence="4" key="2">
    <citation type="journal article" date="2016" name="Genome Announc.">
        <title>Complete genome sequence of Alkaliphilus metalliredigens strain QYMF, an alkaliphilic and metal-reducing bacterium isolated from borax-contaminated leachate ponds.</title>
        <authorList>
            <person name="Hwang C."/>
            <person name="Copeland A."/>
            <person name="Lucas S."/>
            <person name="Lapidus A."/>
            <person name="Barry K."/>
            <person name="Detter J.C."/>
            <person name="Glavina Del Rio T."/>
            <person name="Hammon N."/>
            <person name="Israni S."/>
            <person name="Dalin E."/>
            <person name="Tice H."/>
            <person name="Pitluck S."/>
            <person name="Chertkov O."/>
            <person name="Brettin T."/>
            <person name="Bruce D."/>
            <person name="Han C."/>
            <person name="Schmutz J."/>
            <person name="Larimer F."/>
            <person name="Land M.L."/>
            <person name="Hauser L."/>
            <person name="Kyrpides N."/>
            <person name="Mikhailova N."/>
            <person name="Ye Q."/>
            <person name="Zhou J."/>
            <person name="Richardson P."/>
            <person name="Fields M.W."/>
        </authorList>
    </citation>
    <scope>NUCLEOTIDE SEQUENCE [LARGE SCALE GENOMIC DNA]</scope>
    <source>
        <strain evidence="4">QYMF</strain>
    </source>
</reference>
<dbReference type="HOGENOM" id="CLU_2696337_0_0_9"/>
<sequence>MSVIVVKNNIFNVNKIVNVQRLHITGSNPFYELAVSCIDKKIYRVRYEMHEEELLEVDFEDFRYKLDQLTLFR</sequence>
<dbReference type="EMBL" id="CP000724">
    <property type="protein sequence ID" value="ABR50454.1"/>
    <property type="molecule type" value="Genomic_DNA"/>
</dbReference>
<accession>A6TKB2</accession>
<reference evidence="1" key="1">
    <citation type="submission" date="2007-06" db="EMBL/GenBank/DDBJ databases">
        <title>Complete sequence of Alkaliphilus metalliredigens QYMF.</title>
        <authorList>
            <consortium name="US DOE Joint Genome Institute"/>
            <person name="Copeland A."/>
            <person name="Lucas S."/>
            <person name="Lapidus A."/>
            <person name="Barry K."/>
            <person name="Detter J.C."/>
            <person name="Glavina del Rio T."/>
            <person name="Hammon N."/>
            <person name="Israni S."/>
            <person name="Dalin E."/>
            <person name="Tice H."/>
            <person name="Pitluck S."/>
            <person name="Chertkov O."/>
            <person name="Brettin T."/>
            <person name="Bruce D."/>
            <person name="Han C."/>
            <person name="Schmutz J."/>
            <person name="Larimer F."/>
            <person name="Land M."/>
            <person name="Hauser L."/>
            <person name="Kyrpides N."/>
            <person name="Mikhailova N."/>
            <person name="Ye Q."/>
            <person name="Zhou J."/>
            <person name="Fields M."/>
            <person name="Richardson P."/>
        </authorList>
    </citation>
    <scope>NUCLEOTIDE SEQUENCE</scope>
    <source>
        <strain evidence="1">QYMF</strain>
    </source>
</reference>
<dbReference type="KEGG" id="amt:Amet_1940"/>
<evidence type="ECO:0000313" key="2">
    <source>
        <dbReference type="EMBL" id="ABR48103.1"/>
    </source>
</evidence>
<dbReference type="AlphaFoldDB" id="A6TKB2"/>
<dbReference type="Proteomes" id="UP000001572">
    <property type="component" value="Chromosome"/>
</dbReference>
<dbReference type="STRING" id="293826.Amet_0402"/>
<protein>
    <submittedName>
        <fullName evidence="1">Uncharacterized protein</fullName>
    </submittedName>
</protein>
<dbReference type="EMBL" id="CP000724">
    <property type="protein sequence ID" value="ABR48103.1"/>
    <property type="molecule type" value="Genomic_DNA"/>
</dbReference>
<evidence type="ECO:0000313" key="4">
    <source>
        <dbReference type="Proteomes" id="UP000001572"/>
    </source>
</evidence>